<dbReference type="AlphaFoldDB" id="A0AAV2SWB5"/>
<dbReference type="InterPro" id="IPR036719">
    <property type="entry name" value="Neuro-gated_channel_TM_sf"/>
</dbReference>
<protein>
    <recommendedName>
        <fullName evidence="3">Neurotransmitter-gated ion-channel transmembrane domain-containing protein</fullName>
    </recommendedName>
</protein>
<dbReference type="Pfam" id="PF02932">
    <property type="entry name" value="Neur_chan_memb"/>
    <property type="match status" value="1"/>
</dbReference>
<dbReference type="Proteomes" id="UP001497623">
    <property type="component" value="Unassembled WGS sequence"/>
</dbReference>
<evidence type="ECO:0000313" key="4">
    <source>
        <dbReference type="EMBL" id="CAL4248119.1"/>
    </source>
</evidence>
<feature type="transmembrane region" description="Helical" evidence="2">
    <location>
        <begin position="35"/>
        <end position="58"/>
    </location>
</feature>
<keyword evidence="2" id="KW-1133">Transmembrane helix</keyword>
<dbReference type="GO" id="GO:0006811">
    <property type="term" value="P:monoatomic ion transport"/>
    <property type="evidence" value="ECO:0007669"/>
    <property type="project" value="InterPro"/>
</dbReference>
<evidence type="ECO:0000259" key="3">
    <source>
        <dbReference type="Pfam" id="PF02932"/>
    </source>
</evidence>
<gene>
    <name evidence="4" type="ORF">MNOR_LOCUS41400</name>
</gene>
<feature type="compositionally biased region" description="Acidic residues" evidence="1">
    <location>
        <begin position="113"/>
        <end position="129"/>
    </location>
</feature>
<keyword evidence="2" id="KW-0472">Membrane</keyword>
<keyword evidence="2" id="KW-0812">Transmembrane</keyword>
<reference evidence="4 5" key="1">
    <citation type="submission" date="2024-05" db="EMBL/GenBank/DDBJ databases">
        <authorList>
            <person name="Wallberg A."/>
        </authorList>
    </citation>
    <scope>NUCLEOTIDE SEQUENCE [LARGE SCALE GENOMIC DNA]</scope>
</reference>
<name>A0AAV2SWB5_MEGNR</name>
<evidence type="ECO:0000256" key="2">
    <source>
        <dbReference type="SAM" id="Phobius"/>
    </source>
</evidence>
<dbReference type="Gene3D" id="6.10.250.2810">
    <property type="match status" value="1"/>
</dbReference>
<accession>A0AAV2SWB5</accession>
<sequence length="195" mass="21995">VCECVCVCICGCVNEMFYKKNINKLTYLFPQAIDLFMSTCTAFVFASMMEYAIINWILGDMDSKKLESSYKKHVTDKIIDRLTSPETTIIKKQANGGDLLQEPEIKELLDKEPEIEEPEENEENEENEELLSNNDNEKTKSPSGSKGSETGSGTHVSRSRLRCNSKVTWENGLVSAEEEAEEDILDETTAYQLAL</sequence>
<comment type="caution">
    <text evidence="4">The sequence shown here is derived from an EMBL/GenBank/DDBJ whole genome shotgun (WGS) entry which is preliminary data.</text>
</comment>
<evidence type="ECO:0000256" key="1">
    <source>
        <dbReference type="SAM" id="MobiDB-lite"/>
    </source>
</evidence>
<feature type="compositionally biased region" description="Low complexity" evidence="1">
    <location>
        <begin position="141"/>
        <end position="154"/>
    </location>
</feature>
<feature type="non-terminal residue" evidence="4">
    <location>
        <position position="195"/>
    </location>
</feature>
<dbReference type="EMBL" id="CAXKWB010151319">
    <property type="protein sequence ID" value="CAL4248119.1"/>
    <property type="molecule type" value="Genomic_DNA"/>
</dbReference>
<feature type="non-terminal residue" evidence="4">
    <location>
        <position position="1"/>
    </location>
</feature>
<evidence type="ECO:0000313" key="5">
    <source>
        <dbReference type="Proteomes" id="UP001497623"/>
    </source>
</evidence>
<dbReference type="InterPro" id="IPR006029">
    <property type="entry name" value="Neurotrans-gated_channel_TM"/>
</dbReference>
<organism evidence="4 5">
    <name type="scientific">Meganyctiphanes norvegica</name>
    <name type="common">Northern krill</name>
    <name type="synonym">Thysanopoda norvegica</name>
    <dbReference type="NCBI Taxonomy" id="48144"/>
    <lineage>
        <taxon>Eukaryota</taxon>
        <taxon>Metazoa</taxon>
        <taxon>Ecdysozoa</taxon>
        <taxon>Arthropoda</taxon>
        <taxon>Crustacea</taxon>
        <taxon>Multicrustacea</taxon>
        <taxon>Malacostraca</taxon>
        <taxon>Eumalacostraca</taxon>
        <taxon>Eucarida</taxon>
        <taxon>Euphausiacea</taxon>
        <taxon>Euphausiidae</taxon>
        <taxon>Meganyctiphanes</taxon>
    </lineage>
</organism>
<keyword evidence="5" id="KW-1185">Reference proteome</keyword>
<feature type="domain" description="Neurotransmitter-gated ion-channel transmembrane" evidence="3">
    <location>
        <begin position="32"/>
        <end position="160"/>
    </location>
</feature>
<feature type="region of interest" description="Disordered" evidence="1">
    <location>
        <begin position="109"/>
        <end position="162"/>
    </location>
</feature>
<dbReference type="GO" id="GO:0016020">
    <property type="term" value="C:membrane"/>
    <property type="evidence" value="ECO:0007669"/>
    <property type="project" value="InterPro"/>
</dbReference>
<dbReference type="SUPFAM" id="SSF90112">
    <property type="entry name" value="Neurotransmitter-gated ion-channel transmembrane pore"/>
    <property type="match status" value="1"/>
</dbReference>
<proteinExistence type="predicted"/>